<evidence type="ECO:0000313" key="2">
    <source>
        <dbReference type="EMBL" id="MEM0578563.1"/>
    </source>
</evidence>
<evidence type="ECO:0000256" key="1">
    <source>
        <dbReference type="SAM" id="Phobius"/>
    </source>
</evidence>
<keyword evidence="1" id="KW-1133">Transmembrane helix</keyword>
<dbReference type="InterPro" id="IPR013879">
    <property type="entry name" value="DUF1761"/>
</dbReference>
<dbReference type="RefSeq" id="WP_342693373.1">
    <property type="nucleotide sequence ID" value="NZ_JBCGDP010000029.1"/>
</dbReference>
<dbReference type="Proteomes" id="UP001468798">
    <property type="component" value="Unassembled WGS sequence"/>
</dbReference>
<gene>
    <name evidence="2" type="ORF">WFZ86_18815</name>
</gene>
<evidence type="ECO:0000313" key="3">
    <source>
        <dbReference type="Proteomes" id="UP001468798"/>
    </source>
</evidence>
<name>A0ABU9NT90_9FLAO</name>
<reference evidence="2 3" key="1">
    <citation type="submission" date="2024-03" db="EMBL/GenBank/DDBJ databases">
        <title>Two novel species of the genus Flavobacterium exhibiting potentially degradation of complex polysaccharides.</title>
        <authorList>
            <person name="Lian X."/>
        </authorList>
    </citation>
    <scope>NUCLEOTIDE SEQUENCE [LARGE SCALE GENOMIC DNA]</scope>
    <source>
        <strain evidence="2 3">N6</strain>
    </source>
</reference>
<dbReference type="EMBL" id="JBCGDP010000029">
    <property type="protein sequence ID" value="MEM0578563.1"/>
    <property type="molecule type" value="Genomic_DNA"/>
</dbReference>
<accession>A0ABU9NT90</accession>
<keyword evidence="1" id="KW-0812">Transmembrane</keyword>
<comment type="caution">
    <text evidence="2">The sequence shown here is derived from an EMBL/GenBank/DDBJ whole genome shotgun (WGS) entry which is preliminary data.</text>
</comment>
<feature type="transmembrane region" description="Helical" evidence="1">
    <location>
        <begin position="144"/>
        <end position="161"/>
    </location>
</feature>
<keyword evidence="1" id="KW-0472">Membrane</keyword>
<feature type="transmembrane region" description="Helical" evidence="1">
    <location>
        <begin position="111"/>
        <end position="132"/>
    </location>
</feature>
<organism evidence="2 3">
    <name type="scientific">Flavobacterium polysaccharolyticum</name>
    <dbReference type="NCBI Taxonomy" id="3133148"/>
    <lineage>
        <taxon>Bacteria</taxon>
        <taxon>Pseudomonadati</taxon>
        <taxon>Bacteroidota</taxon>
        <taxon>Flavobacteriia</taxon>
        <taxon>Flavobacteriales</taxon>
        <taxon>Flavobacteriaceae</taxon>
        <taxon>Flavobacterium</taxon>
    </lineage>
</organism>
<feature type="transmembrane region" description="Helical" evidence="1">
    <location>
        <begin position="51"/>
        <end position="69"/>
    </location>
</feature>
<feature type="transmembrane region" description="Helical" evidence="1">
    <location>
        <begin position="5"/>
        <end position="23"/>
    </location>
</feature>
<protein>
    <submittedName>
        <fullName evidence="2">DUF1761 domain-containing protein</fullName>
    </submittedName>
</protein>
<sequence length="162" mass="18228">MKMNFIALFVAALITLFVGFIWYHPKVFGTVWMKEAGLTEDQLKTGNMLKIFGFTYLFSLFIASIEMTLTIHQMGALGMVGGPAKVNEALSSYTTFMTDYGTAFRTFKHGALHGLMSGLFFAFPMIGINGLFERKSWKYIFIHSGYWIITLTIMGAIICGWV</sequence>
<dbReference type="Pfam" id="PF08570">
    <property type="entry name" value="DUF1761"/>
    <property type="match status" value="1"/>
</dbReference>
<proteinExistence type="predicted"/>
<keyword evidence="3" id="KW-1185">Reference proteome</keyword>